<reference evidence="1 2" key="1">
    <citation type="submission" date="2017-02" db="EMBL/GenBank/DDBJ databases">
        <title>Draft genome sequence of a Kluyvera intermedia isolate from a patient with a pancreatic abscess.</title>
        <authorList>
            <person name="Thele R."/>
        </authorList>
    </citation>
    <scope>NUCLEOTIDE SEQUENCE [LARGE SCALE GENOMIC DNA]</scope>
    <source>
        <strain evidence="1 2">FOSA7093</strain>
    </source>
</reference>
<gene>
    <name evidence="1" type="ORF">B2M27_07755</name>
</gene>
<dbReference type="RefSeq" id="WP_085005828.1">
    <property type="nucleotide sequence ID" value="NZ_MWPR01000008.1"/>
</dbReference>
<protein>
    <submittedName>
        <fullName evidence="1">Uncharacterized protein</fullName>
    </submittedName>
</protein>
<proteinExistence type="predicted"/>
<sequence>MKNKNLYYATDKNIFDALHHKRVTATILHDMLFAKGIIVSDELDKELLIDEVCRLPLCYSDLMKIKELVQTYDKRESSTYAKLDTIFTQEEIKKAAEAVKKHYASKSEKVVIRTKKDGSIDIELDYEDLDLSRTELRQIDKRSLSLELKISDDGVDIRMPQIQKSKDLVNLLQKELTNIADKPVERFELSLEAIVEPELRSQFFRELINGLDGYEVDDVTNVELNRIKLDGAENNDDDAEIDTSFVKKVLLKGAAVDSSAIFAQLHRKGYYISRISWASKPAVIQGDRIQIEAFFKNADLCNDFSYQIKGINNYRNDKYNITTRAASDLEKKSISLMIESAAMNAYNAIKKK</sequence>
<evidence type="ECO:0000313" key="2">
    <source>
        <dbReference type="Proteomes" id="UP000192521"/>
    </source>
</evidence>
<keyword evidence="2" id="KW-1185">Reference proteome</keyword>
<dbReference type="Proteomes" id="UP000192521">
    <property type="component" value="Unassembled WGS sequence"/>
</dbReference>
<dbReference type="EMBL" id="MWPR01000008">
    <property type="protein sequence ID" value="ORJ51013.1"/>
    <property type="molecule type" value="Genomic_DNA"/>
</dbReference>
<evidence type="ECO:0000313" key="1">
    <source>
        <dbReference type="EMBL" id="ORJ51013.1"/>
    </source>
</evidence>
<accession>A0ABX3UHN3</accession>
<name>A0ABX3UHN3_KLUIN</name>
<comment type="caution">
    <text evidence="1">The sequence shown here is derived from an EMBL/GenBank/DDBJ whole genome shotgun (WGS) entry which is preliminary data.</text>
</comment>
<organism evidence="1 2">
    <name type="scientific">Kluyvera intermedia</name>
    <name type="common">Enterobacter intermedius</name>
    <dbReference type="NCBI Taxonomy" id="61648"/>
    <lineage>
        <taxon>Bacteria</taxon>
        <taxon>Pseudomonadati</taxon>
        <taxon>Pseudomonadota</taxon>
        <taxon>Gammaproteobacteria</taxon>
        <taxon>Enterobacterales</taxon>
        <taxon>Enterobacteriaceae</taxon>
        <taxon>Kluyvera</taxon>
    </lineage>
</organism>